<dbReference type="PANTHER" id="PTHR12147">
    <property type="entry name" value="METALLOPEPTIDASE M28 FAMILY MEMBER"/>
    <property type="match status" value="1"/>
</dbReference>
<dbReference type="Pfam" id="PF04389">
    <property type="entry name" value="Peptidase_M28"/>
    <property type="match status" value="1"/>
</dbReference>
<feature type="signal peptide" evidence="2">
    <location>
        <begin position="1"/>
        <end position="35"/>
    </location>
</feature>
<dbReference type="Proteomes" id="UP001165283">
    <property type="component" value="Unassembled WGS sequence"/>
</dbReference>
<dbReference type="InterPro" id="IPR006311">
    <property type="entry name" value="TAT_signal"/>
</dbReference>
<dbReference type="InterPro" id="IPR003137">
    <property type="entry name" value="PA_domain"/>
</dbReference>
<evidence type="ECO:0000256" key="2">
    <source>
        <dbReference type="SAM" id="SignalP"/>
    </source>
</evidence>
<dbReference type="EMBL" id="JAGSOV010000035">
    <property type="protein sequence ID" value="MCO1656591.1"/>
    <property type="molecule type" value="Genomic_DNA"/>
</dbReference>
<dbReference type="RefSeq" id="WP_252439451.1">
    <property type="nucleotide sequence ID" value="NZ_JAGSOV010000035.1"/>
</dbReference>
<feature type="domain" description="Peptidase M28" evidence="4">
    <location>
        <begin position="274"/>
        <end position="489"/>
    </location>
</feature>
<name>A0ABT1A0R0_9PSEU</name>
<organism evidence="5 6">
    <name type="scientific">Pseudonocardia humida</name>
    <dbReference type="NCBI Taxonomy" id="2800819"/>
    <lineage>
        <taxon>Bacteria</taxon>
        <taxon>Bacillati</taxon>
        <taxon>Actinomycetota</taxon>
        <taxon>Actinomycetes</taxon>
        <taxon>Pseudonocardiales</taxon>
        <taxon>Pseudonocardiaceae</taxon>
        <taxon>Pseudonocardia</taxon>
    </lineage>
</organism>
<dbReference type="Gene3D" id="3.40.630.10">
    <property type="entry name" value="Zn peptidases"/>
    <property type="match status" value="2"/>
</dbReference>
<protein>
    <submittedName>
        <fullName evidence="5">M20/M25/M40 family metallo-hydrolase</fullName>
    </submittedName>
</protein>
<dbReference type="SUPFAM" id="SSF52025">
    <property type="entry name" value="PA domain"/>
    <property type="match status" value="1"/>
</dbReference>
<proteinExistence type="predicted"/>
<dbReference type="InterPro" id="IPR046450">
    <property type="entry name" value="PA_dom_sf"/>
</dbReference>
<keyword evidence="6" id="KW-1185">Reference proteome</keyword>
<reference evidence="5" key="1">
    <citation type="submission" date="2021-04" db="EMBL/GenBank/DDBJ databases">
        <title>Pseudonocardia sp. nov., isolated from sandy soil of mangrove forest.</title>
        <authorList>
            <person name="Zan Z."/>
            <person name="Huang R."/>
            <person name="Liu W."/>
        </authorList>
    </citation>
    <scope>NUCLEOTIDE SEQUENCE</scope>
    <source>
        <strain evidence="5">S2-4</strain>
    </source>
</reference>
<dbReference type="Pfam" id="PF02225">
    <property type="entry name" value="PA"/>
    <property type="match status" value="1"/>
</dbReference>
<dbReference type="PROSITE" id="PS51318">
    <property type="entry name" value="TAT"/>
    <property type="match status" value="1"/>
</dbReference>
<dbReference type="PANTHER" id="PTHR12147:SF26">
    <property type="entry name" value="PEPTIDASE M28 DOMAIN-CONTAINING PROTEIN"/>
    <property type="match status" value="1"/>
</dbReference>
<dbReference type="Gene3D" id="3.50.30.30">
    <property type="match status" value="1"/>
</dbReference>
<feature type="compositionally biased region" description="Basic and acidic residues" evidence="1">
    <location>
        <begin position="520"/>
        <end position="530"/>
    </location>
</feature>
<keyword evidence="2" id="KW-0732">Signal</keyword>
<feature type="chain" id="PRO_5045484253" evidence="2">
    <location>
        <begin position="36"/>
        <end position="530"/>
    </location>
</feature>
<evidence type="ECO:0000259" key="4">
    <source>
        <dbReference type="Pfam" id="PF04389"/>
    </source>
</evidence>
<sequence length="530" mass="52727">MTAPHRPRRSRLGAGAVAGLAAMTGVLLTATPASAAPVAPVAPAAAAAGCGALDATQGAQLLDCVSLDAVKGHLDALQGIADDNGGTRASGTAGYDASADYVAEKAAAAGLTVTTQDFEFPFFEQNSAAFSQTAPTPADYADGTDFAVMALSGSGEVSGTAVPVDVLLPSAGGSTSGCEAADFAAFPAGSIALLQRGTCDFGIKATNAEAAGAAAAVIMNEGNAPDRQELLLGNLGVPVGIPVIGVPFALGEALQNATVSIQVDAVSEIRQTSNVFAELPGASADQVLVVGSHLDSVPEGPGINDNGSGTASILAVAEQLAGTTPPVTVRFAWWGAEELGLVGSTEYVASLPPAELEKIYAYLNFDMVASPNYVNFLYDGDDSDAAGAGPGPAGSAQIEDVFEKFFADRGQPFEGTDFNGRSDYGPFIAAGIPAGGTFTGAEGVKTEEQAATYGGTAGQPYDSCYHEACDTTGNINDEALDLHSDAIATATFTLAFQPELVAGAPAPAGGGAGGGADDGGLDHEHGGLTG</sequence>
<dbReference type="InterPro" id="IPR007484">
    <property type="entry name" value="Peptidase_M28"/>
</dbReference>
<feature type="compositionally biased region" description="Gly residues" evidence="1">
    <location>
        <begin position="508"/>
        <end position="518"/>
    </location>
</feature>
<gene>
    <name evidence="5" type="ORF">KDL28_16155</name>
</gene>
<evidence type="ECO:0000256" key="1">
    <source>
        <dbReference type="SAM" id="MobiDB-lite"/>
    </source>
</evidence>
<evidence type="ECO:0000313" key="5">
    <source>
        <dbReference type="EMBL" id="MCO1656591.1"/>
    </source>
</evidence>
<evidence type="ECO:0000259" key="3">
    <source>
        <dbReference type="Pfam" id="PF02225"/>
    </source>
</evidence>
<feature type="domain" description="PA" evidence="3">
    <location>
        <begin position="166"/>
        <end position="254"/>
    </location>
</feature>
<dbReference type="InterPro" id="IPR045175">
    <property type="entry name" value="M28_fam"/>
</dbReference>
<dbReference type="SUPFAM" id="SSF53187">
    <property type="entry name" value="Zn-dependent exopeptidases"/>
    <property type="match status" value="1"/>
</dbReference>
<accession>A0ABT1A0R0</accession>
<feature type="region of interest" description="Disordered" evidence="1">
    <location>
        <begin position="505"/>
        <end position="530"/>
    </location>
</feature>
<evidence type="ECO:0000313" key="6">
    <source>
        <dbReference type="Proteomes" id="UP001165283"/>
    </source>
</evidence>
<comment type="caution">
    <text evidence="5">The sequence shown here is derived from an EMBL/GenBank/DDBJ whole genome shotgun (WGS) entry which is preliminary data.</text>
</comment>